<feature type="compositionally biased region" description="Basic and acidic residues" evidence="2">
    <location>
        <begin position="29"/>
        <end position="38"/>
    </location>
</feature>
<feature type="compositionally biased region" description="Basic and acidic residues" evidence="2">
    <location>
        <begin position="61"/>
        <end position="79"/>
    </location>
</feature>
<feature type="compositionally biased region" description="Basic and acidic residues" evidence="2">
    <location>
        <begin position="213"/>
        <end position="225"/>
    </location>
</feature>
<gene>
    <name evidence="5" type="primary">BDP1</name>
</gene>
<feature type="compositionally biased region" description="Polar residues" evidence="2">
    <location>
        <begin position="3341"/>
        <end position="3359"/>
    </location>
</feature>
<feature type="region of interest" description="Disordered" evidence="2">
    <location>
        <begin position="3043"/>
        <end position="3063"/>
    </location>
</feature>
<feature type="compositionally biased region" description="Basic and acidic residues" evidence="2">
    <location>
        <begin position="2584"/>
        <end position="2606"/>
    </location>
</feature>
<feature type="compositionally biased region" description="Low complexity" evidence="2">
    <location>
        <begin position="3429"/>
        <end position="3444"/>
    </location>
</feature>
<feature type="compositionally biased region" description="Polar residues" evidence="2">
    <location>
        <begin position="3278"/>
        <end position="3297"/>
    </location>
</feature>
<feature type="compositionally biased region" description="Polar residues" evidence="2">
    <location>
        <begin position="3043"/>
        <end position="3055"/>
    </location>
</feature>
<dbReference type="SUPFAM" id="SSF46689">
    <property type="entry name" value="Homeodomain-like"/>
    <property type="match status" value="1"/>
</dbReference>
<feature type="region of interest" description="Disordered" evidence="2">
    <location>
        <begin position="1"/>
        <end position="140"/>
    </location>
</feature>
<feature type="compositionally biased region" description="Basic and acidic residues" evidence="2">
    <location>
        <begin position="2417"/>
        <end position="2427"/>
    </location>
</feature>
<dbReference type="PANTHER" id="PTHR22929">
    <property type="entry name" value="RNA POLYMERASE III TRANSCRIPTION INITIATION FACTOR B"/>
    <property type="match status" value="1"/>
</dbReference>
<organism evidence="4 5">
    <name type="scientific">Erinaceus europaeus</name>
    <name type="common">Western European hedgehog</name>
    <dbReference type="NCBI Taxonomy" id="9365"/>
    <lineage>
        <taxon>Eukaryota</taxon>
        <taxon>Metazoa</taxon>
        <taxon>Chordata</taxon>
        <taxon>Craniata</taxon>
        <taxon>Vertebrata</taxon>
        <taxon>Euteleostomi</taxon>
        <taxon>Mammalia</taxon>
        <taxon>Eutheria</taxon>
        <taxon>Laurasiatheria</taxon>
        <taxon>Eulipotyphla</taxon>
        <taxon>Erinaceidae</taxon>
        <taxon>Erinaceinae</taxon>
        <taxon>Erinaceus</taxon>
    </lineage>
</organism>
<dbReference type="GeneID" id="103120787"/>
<feature type="domain" description="Myb-like" evidence="3">
    <location>
        <begin position="301"/>
        <end position="349"/>
    </location>
</feature>
<feature type="region of interest" description="Disordered" evidence="2">
    <location>
        <begin position="213"/>
        <end position="244"/>
    </location>
</feature>
<evidence type="ECO:0000256" key="1">
    <source>
        <dbReference type="SAM" id="Coils"/>
    </source>
</evidence>
<accession>A0ABM3XEF0</accession>
<feature type="region of interest" description="Disordered" evidence="2">
    <location>
        <begin position="2638"/>
        <end position="2675"/>
    </location>
</feature>
<evidence type="ECO:0000259" key="3">
    <source>
        <dbReference type="SMART" id="SM00717"/>
    </source>
</evidence>
<feature type="compositionally biased region" description="Polar residues" evidence="2">
    <location>
        <begin position="484"/>
        <end position="499"/>
    </location>
</feature>
<feature type="region of interest" description="Disordered" evidence="2">
    <location>
        <begin position="615"/>
        <end position="751"/>
    </location>
</feature>
<evidence type="ECO:0000256" key="2">
    <source>
        <dbReference type="SAM" id="MobiDB-lite"/>
    </source>
</evidence>
<keyword evidence="4" id="KW-1185">Reference proteome</keyword>
<feature type="coiled-coil region" evidence="1">
    <location>
        <begin position="147"/>
        <end position="178"/>
    </location>
</feature>
<dbReference type="InterPro" id="IPR001005">
    <property type="entry name" value="SANT/Myb"/>
</dbReference>
<feature type="compositionally biased region" description="Basic and acidic residues" evidence="2">
    <location>
        <begin position="3445"/>
        <end position="3457"/>
    </location>
</feature>
<reference evidence="5" key="1">
    <citation type="submission" date="2025-08" db="UniProtKB">
        <authorList>
            <consortium name="RefSeq"/>
        </authorList>
    </citation>
    <scope>IDENTIFICATION</scope>
</reference>
<feature type="compositionally biased region" description="Polar residues" evidence="2">
    <location>
        <begin position="729"/>
        <end position="738"/>
    </location>
</feature>
<feature type="region of interest" description="Disordered" evidence="2">
    <location>
        <begin position="2698"/>
        <end position="2770"/>
    </location>
</feature>
<feature type="region of interest" description="Disordered" evidence="2">
    <location>
        <begin position="2250"/>
        <end position="2269"/>
    </location>
</feature>
<feature type="compositionally biased region" description="Acidic residues" evidence="2">
    <location>
        <begin position="2761"/>
        <end position="2770"/>
    </location>
</feature>
<protein>
    <submittedName>
        <fullName evidence="5">Transcription factor TFIIIB component B'' homolog isoform X1</fullName>
    </submittedName>
</protein>
<feature type="compositionally biased region" description="Polar residues" evidence="2">
    <location>
        <begin position="422"/>
        <end position="437"/>
    </location>
</feature>
<feature type="compositionally biased region" description="Polar residues" evidence="2">
    <location>
        <begin position="2698"/>
        <end position="2710"/>
    </location>
</feature>
<name>A0ABM3XEF0_ERIEU</name>
<dbReference type="SMART" id="SM00717">
    <property type="entry name" value="SANT"/>
    <property type="match status" value="1"/>
</dbReference>
<proteinExistence type="predicted"/>
<feature type="region of interest" description="Disordered" evidence="2">
    <location>
        <begin position="2575"/>
        <end position="2612"/>
    </location>
</feature>
<feature type="compositionally biased region" description="Basic residues" evidence="2">
    <location>
        <begin position="399"/>
        <end position="409"/>
    </location>
</feature>
<feature type="compositionally biased region" description="Polar residues" evidence="2">
    <location>
        <begin position="445"/>
        <end position="461"/>
    </location>
</feature>
<feature type="compositionally biased region" description="Acidic residues" evidence="2">
    <location>
        <begin position="233"/>
        <end position="242"/>
    </location>
</feature>
<dbReference type="PANTHER" id="PTHR22929:SF0">
    <property type="entry name" value="TRANSCRIPTION FACTOR TFIIIB COMPONENT B'' HOMOLOG"/>
    <property type="match status" value="1"/>
</dbReference>
<feature type="compositionally biased region" description="Basic and acidic residues" evidence="2">
    <location>
        <begin position="3314"/>
        <end position="3340"/>
    </location>
</feature>
<feature type="region of interest" description="Disordered" evidence="2">
    <location>
        <begin position="3382"/>
        <end position="3463"/>
    </location>
</feature>
<feature type="region of interest" description="Disordered" evidence="2">
    <location>
        <begin position="2402"/>
        <end position="2427"/>
    </location>
</feature>
<feature type="region of interest" description="Disordered" evidence="2">
    <location>
        <begin position="380"/>
        <end position="499"/>
    </location>
</feature>
<feature type="region of interest" description="Disordered" evidence="2">
    <location>
        <begin position="3278"/>
        <end position="3367"/>
    </location>
</feature>
<evidence type="ECO:0000313" key="5">
    <source>
        <dbReference type="RefSeq" id="XP_060047211.1"/>
    </source>
</evidence>
<feature type="region of interest" description="Disordered" evidence="2">
    <location>
        <begin position="2319"/>
        <end position="2343"/>
    </location>
</feature>
<feature type="compositionally biased region" description="Polar residues" evidence="2">
    <location>
        <begin position="3304"/>
        <end position="3313"/>
    </location>
</feature>
<dbReference type="InterPro" id="IPR039467">
    <property type="entry name" value="TFIIIB_B''_Myb"/>
</dbReference>
<dbReference type="Proteomes" id="UP001652624">
    <property type="component" value="Chromosome 5"/>
</dbReference>
<feature type="compositionally biased region" description="Polar residues" evidence="2">
    <location>
        <begin position="2402"/>
        <end position="2416"/>
    </location>
</feature>
<keyword evidence="1" id="KW-0175">Coiled coil</keyword>
<feature type="compositionally biased region" description="Polar residues" evidence="2">
    <location>
        <begin position="2328"/>
        <end position="2340"/>
    </location>
</feature>
<dbReference type="RefSeq" id="XP_060047211.1">
    <property type="nucleotide sequence ID" value="XM_060191228.1"/>
</dbReference>
<dbReference type="InterPro" id="IPR009057">
    <property type="entry name" value="Homeodomain-like_sf"/>
</dbReference>
<feature type="compositionally biased region" description="Basic residues" evidence="2">
    <location>
        <begin position="2732"/>
        <end position="2741"/>
    </location>
</feature>
<sequence length="3486" mass="389724">MFRRARLSVKPNVRPGVGARGSTALNPQRGHETPRPPEPEPAAPSTPKPAESTDVTLVDFKGAEPQEKAPRSSDEKTDGENDVQESSKSSSTASQRRKGLSSTSSPVKPNDNVPLEPCPLLTANQETQQPNPVPTKEKQPCSDRYRIYKAQKLREMLREELRKEKKQWKQKFAINESQRLPDRSKMTMRDFIYYLPDSNPMASSLEQEKKIEKPLTAVHPREQEGKNTPNAEDHEEIEEPDDGPLLVPRVKVAEDGSIILDEESLTVEVLRTKGPCVVEENDPIFERGSTTTYSSFRKNYYSKPWSNKETDMFFLAISMVGTDFSMIGQLFPHRERIEIKNKFKREEKTNGWRIDKAFQEKRPFDFDFFAHLLQKVLAEEEKRKQKSVKSQNLQEKKPSKPRKNVKAKKVATEAVNDDSDESVSSKIPDMSQSQKDAQSVEEHSPTLSEQDSEQIASEPNLNQNKRRKKNQNEVGELEVRNHSESATVQPDPSQGEMQKNNCESLRPEVNEVEDNKQKELPCIQDTDDIVDLFPSEKTEKRTDRILSASSHQDVLSVGDETLESSPSDLLSSEVEITTLCEVTNAKSISNKESNVDMNIKILETNQIENVKPALRGRRQRLKPNLSRAGGKKLVLTQDQADAESKSLHPETALEKDSMEKDKMNTNISGMENTEGENPDAETVSNSSERICLPQDEQPKTFNPARQRRGRLLRPEPNVGKAVEQKETRASQGKKGTNVENNENESCVSRDSPEQIEYEPCKIFDCQDITSQPEKNDTFQNMPTDEPEALNECPKKTRFRKPKPNLGRGTGRRKVFSKEELPVETLPSEKMTGTSRQETLLKEQLSVEADTAEDMELDLKESGSCGIIPVEETPEMIYTTVLMETDLKESRRERCPVEKITDVSEAIEEREAKLKETGKKEVPPQENSPERANILGVAETSLKETEKEISPREKGPVETSAIGERKSLYNETGKRETSLMEELSEKVTDTEKIEADLAETFPRENVLVGIDSTREKEIKLNETAIRDTSLMEKPSEMVTDIVETEADLKGTSPRGELLVGISAFREKEITLNEASVRDTSQLEKASEMVTDIREAEADLKETSPREELPEGVSAVGEKITFHESATRETSLLEKTLEMLTNIEETEANLKGSPQMEELPEEVSVVGEKITLNESAIRDTSLMEKAVEIVINIEKTEADLKLNPPREELLEGISAFGDKEITLNESASRDNSFLEKTSEMVTDIEKIEADLKETSPRKELPVGLSVFGKKETALNEAATRDTSLLEKTSEVVMDTEVSETDLKETSPRKELLVGVTALGEKETIMNEVATRDTSLLEKTSVVVMDTEVTETDLNGTSPRKEFPVAISALGEKETTLNEVATRDTSLLEKTPEVVMDTEVTEADLKETSPRKELPVGISALEEKETTLNEAIKRDTSLWEKTSEVVMDTEVTEVDLKETFPRKELPVGLSVFGEKETTLNEVATGDTTLLEKTSEVVMDTEVSETDLKETPRKELLVGVTALGEKETILNEAATRDTSLLEKTSEVVMDTEVTETDLKETFPRKELPVGLSVFGEEETTLSEAATRDTSLWEKTSEVVMDTEVAETDLKETFPRKELPVGLSVFGEEETTLSEAPTRDTSLLEKTSEVVMDTEVAETDLKETFPRKELLVGVSVFGEKETTLNEASTRDTSLLQKTSEVVMDTEVTETDLKETSPRKELLVGVSVFGEKETTLNEVATRDTSLWEKTPKVVMDTVVIKTDLKETSPRKEVPVGISALEEKETTLNEAVKRDTSLWEKSSEVVMDTEVTEVDLKETFPRKELPVGLSVFGEKETTLNEVATRDTTLLEKTSEVVMDTEVSETDLKETSPRKELLVGATALGEKETIMNEVATRDTSLLEKTSELVMDTVVIKTDLKETSPKKELLVGVTALGEKETILNEVATRDTSLLEKTSEVVIDTEVTETDLKETSPMKGFPVGMSVFGEETTLDETATRDTSVLEKTSEVVMDTEVTETDMKGTSPRKELLVDLSVFGEEENEVATRNTSLLEKISEVVMDTEVTETDLKETSPRKELLVGVSAFGEEETTLNEAATRHTSLLEKISEVVTGIEETETDLKETSPRKELLVRVSAFGDKEITLNESAKRDISLLEKASEMVTDIEETEADLKECSLREELGEGISAIGDKITFNETATRDTSLMEKTLEMVTDFEETMAGLKETVGNISLIKDTLEEIRADEEMMQDMKQTGNINISLRENEPEETGTSRQTETDLMHSSCGDCNTVSPPDVKNVSGEVLPIVQKSIEEKNSEKEVSSPLQTFEHDEMEDQGRQFPDISNTSLSKSLPQEQKPFEVKPTPFMRSRFKRPKPNLTRATLKRPTVEPKKYVIGKKLEIDETETIVTQQNNEQMNTLPSQPDVTSVMTSKEKDNSGQKQEEAVTLPYIQTEKDLEEEAQSTQAQEKAYSINTSPQEMKGNIIPTALPRRGQLQRPRPNIRKIGQRQIVEQVEAKVTIEEERNLEKEETEKESLTMANSQIGNDIEVVSSKISECSVNDVLDEKIRQEHKTHTLRPPQLIRRQFQKAKPNLGRARVSKKENPCLEKNRAYQSETKKPEDNVQQQGDCDSQLLQKEKTEFLTSLEVSARAHVGSKEDALAKRVTPSEGEPLGSDVEKTVGDSSTSSVAEEQYLSKLKSCPQLLKEPNYSKINLDQRTTISSASESKIVHSERRTHRKIKPNATRGRGSKRARSKTSKKETRPSKPMLVTLRASQEEDEDEDEDYEPDYEDEIYHLAPEEVNKAPVFVPVGLRSPEPVPVRIQETMEELEITVNAPDVECIAIVEPQFSNTDVTTQEMKPEADLNALQVELTPVEHTQDETGTNDGSTEAAITLLTMGDLVLQSEIDTDQGDGIWILPDVHSKDESHIPFSLGHVEHRIAHECQELSLPVNSASLASLEENQIVLEEQNIKGEVGLMEKLRENSLSTRNTTYEVTNNLTKRSRFDAQEVPSLFVAQEEEIHSETQENAFKTNLDDKILGLDTVGDNKEQHQLTSMHNIEEASSSQASNLTERNEGQIEGPQEVQIFSVDPIILPSTFSSARNLGENIVEEPLNKNSSEDSLLKLPIPKGIPTSIPDVQKEDVINSQDLAVANVDEADEDEHTFILTLVEIPADAVEFTDSTTQLMPNTLLPAPILVKSVNAEERANMRLNFPVTSFSQDALCLSSYEKGDSEQPPANVDVISRKRIHSELDERESDPASPAKKRSLISSDAYQTYTSEVCSKESVNAIEMTGVSSKGQGTFPTSGSTLASPESQKEQSETSAFQSIETKSLDDEVIDTHREKNTFQLLQDKEERTCSASKSEQMGSKTSSSKTPLTRPGRRPLGFLSLICSKNSLESDEPTLIRSKKRLKPHIPMARQNLKRSNLLNENQEKNQESSDLPSPNVVSTQSETTSHSTTQVSRDRSLPKEECKSGQKQVTGEELNTISEYFFNDIFIEVNEPE</sequence>
<feature type="compositionally biased region" description="Basic and acidic residues" evidence="2">
    <location>
        <begin position="642"/>
        <end position="663"/>
    </location>
</feature>
<dbReference type="Pfam" id="PF15963">
    <property type="entry name" value="Myb_DNA-bind_7"/>
    <property type="match status" value="1"/>
</dbReference>
<evidence type="ECO:0000313" key="4">
    <source>
        <dbReference type="Proteomes" id="UP001652624"/>
    </source>
</evidence>